<dbReference type="PANTHER" id="PTHR31118:SF32">
    <property type="entry name" value="KYNURENINE FORMAMIDASE"/>
    <property type="match status" value="1"/>
</dbReference>
<dbReference type="InterPro" id="IPR007325">
    <property type="entry name" value="KFase/CYL"/>
</dbReference>
<dbReference type="Proteomes" id="UP000060487">
    <property type="component" value="Unassembled WGS sequence"/>
</dbReference>
<proteinExistence type="predicted"/>
<name>A0ABR5SF15_9BACT</name>
<dbReference type="PANTHER" id="PTHR31118">
    <property type="entry name" value="CYCLASE-LIKE PROTEIN 2"/>
    <property type="match status" value="1"/>
</dbReference>
<keyword evidence="2" id="KW-1185">Reference proteome</keyword>
<keyword evidence="1" id="KW-0378">Hydrolase</keyword>
<dbReference type="EC" id="3.5.1.9" evidence="1"/>
<evidence type="ECO:0000313" key="2">
    <source>
        <dbReference type="Proteomes" id="UP000060487"/>
    </source>
</evidence>
<dbReference type="InterPro" id="IPR037175">
    <property type="entry name" value="KFase_sf"/>
</dbReference>
<dbReference type="EMBL" id="LNQR01000085">
    <property type="protein sequence ID" value="KWT82632.1"/>
    <property type="molecule type" value="Genomic_DNA"/>
</dbReference>
<dbReference type="GO" id="GO:0004061">
    <property type="term" value="F:arylformamidase activity"/>
    <property type="evidence" value="ECO:0007669"/>
    <property type="project" value="UniProtKB-EC"/>
</dbReference>
<evidence type="ECO:0000313" key="1">
    <source>
        <dbReference type="EMBL" id="KWT82632.1"/>
    </source>
</evidence>
<comment type="caution">
    <text evidence="1">The sequence shown here is derived from an EMBL/GenBank/DDBJ whole genome shotgun (WGS) entry which is preliminary data.</text>
</comment>
<reference evidence="1 2" key="1">
    <citation type="submission" date="2015-11" db="EMBL/GenBank/DDBJ databases">
        <authorList>
            <person name="Lin W."/>
        </authorList>
    </citation>
    <scope>NUCLEOTIDE SEQUENCE [LARGE SCALE GENOMIC DNA]</scope>
    <source>
        <strain evidence="1 2">HCH-1</strain>
    </source>
</reference>
<dbReference type="Gene3D" id="3.50.30.50">
    <property type="entry name" value="Putative cyclase"/>
    <property type="match status" value="1"/>
</dbReference>
<dbReference type="SUPFAM" id="SSF102198">
    <property type="entry name" value="Putative cyclase"/>
    <property type="match status" value="1"/>
</dbReference>
<gene>
    <name evidence="1" type="ORF">ASN18_2424</name>
</gene>
<organism evidence="1 2">
    <name type="scientific">Candidatus Magnetominusculus xianensis</name>
    <dbReference type="NCBI Taxonomy" id="1748249"/>
    <lineage>
        <taxon>Bacteria</taxon>
        <taxon>Pseudomonadati</taxon>
        <taxon>Nitrospirota</taxon>
        <taxon>Nitrospiria</taxon>
        <taxon>Nitrospirales</taxon>
        <taxon>Nitrospiraceae</taxon>
        <taxon>Candidatus Magnetominusculus</taxon>
    </lineage>
</organism>
<protein>
    <submittedName>
        <fullName evidence="1">Arylformamidase</fullName>
        <ecNumber evidence="1">3.5.1.9</ecNumber>
    </submittedName>
</protein>
<dbReference type="Pfam" id="PF04199">
    <property type="entry name" value="Cyclase"/>
    <property type="match status" value="1"/>
</dbReference>
<accession>A0ABR5SF15</accession>
<sequence>MLPKKCRMNSRINNWIDISIENKNGMTVWPGDPEFSLKRIHEIDKGDILNLSLITMTSHTGTHMDAPLHWIRDGKSIDEMPISITAGPARVIEIKDHESIKVSELKDYGLKKGQRILFKTRNSHKDKFTEDFVYISVEAAELIVQTGALMVGIDALSVGGFHADGKLIHTTLLEAGVWIIEGLGLSQVEAGDYELICLPLKLTGCDGAPSRAIIRKLAE</sequence>